<sequence>MVAAGEYRTISPGSQPTYVPAKSDKISKNYYYTRDVRRAYPATVTYTSEEVIAALPGAEIKSLPHPGFHASQHSSVDVAQVDSNFPPIINRKYTYRHSAQNTMRPDEVIPEFSITGRA</sequence>
<proteinExistence type="predicted"/>
<name>A0AAD5SEH4_9FUNG</name>
<protein>
    <recommendedName>
        <fullName evidence="3">NADH dehydrogenase [ubiquinone] 1 alpha subcomplex subunit 7</fullName>
    </recommendedName>
</protein>
<evidence type="ECO:0000313" key="1">
    <source>
        <dbReference type="EMBL" id="KAJ3053603.1"/>
    </source>
</evidence>
<evidence type="ECO:0008006" key="3">
    <source>
        <dbReference type="Google" id="ProtNLM"/>
    </source>
</evidence>
<dbReference type="Proteomes" id="UP001212841">
    <property type="component" value="Unassembled WGS sequence"/>
</dbReference>
<reference evidence="1" key="1">
    <citation type="submission" date="2020-05" db="EMBL/GenBank/DDBJ databases">
        <title>Phylogenomic resolution of chytrid fungi.</title>
        <authorList>
            <person name="Stajich J.E."/>
            <person name="Amses K."/>
            <person name="Simmons R."/>
            <person name="Seto K."/>
            <person name="Myers J."/>
            <person name="Bonds A."/>
            <person name="Quandt C.A."/>
            <person name="Barry K."/>
            <person name="Liu P."/>
            <person name="Grigoriev I."/>
            <person name="Longcore J.E."/>
            <person name="James T.Y."/>
        </authorList>
    </citation>
    <scope>NUCLEOTIDE SEQUENCE</scope>
    <source>
        <strain evidence="1">JEL0318</strain>
    </source>
</reference>
<evidence type="ECO:0000313" key="2">
    <source>
        <dbReference type="Proteomes" id="UP001212841"/>
    </source>
</evidence>
<keyword evidence="2" id="KW-1185">Reference proteome</keyword>
<accession>A0AAD5SEH4</accession>
<dbReference type="EMBL" id="JADGJD010000195">
    <property type="protein sequence ID" value="KAJ3053603.1"/>
    <property type="molecule type" value="Genomic_DNA"/>
</dbReference>
<organism evidence="1 2">
    <name type="scientific">Rhizophlyctis rosea</name>
    <dbReference type="NCBI Taxonomy" id="64517"/>
    <lineage>
        <taxon>Eukaryota</taxon>
        <taxon>Fungi</taxon>
        <taxon>Fungi incertae sedis</taxon>
        <taxon>Chytridiomycota</taxon>
        <taxon>Chytridiomycota incertae sedis</taxon>
        <taxon>Chytridiomycetes</taxon>
        <taxon>Rhizophlyctidales</taxon>
        <taxon>Rhizophlyctidaceae</taxon>
        <taxon>Rhizophlyctis</taxon>
    </lineage>
</organism>
<dbReference type="AlphaFoldDB" id="A0AAD5SEH4"/>
<comment type="caution">
    <text evidence="1">The sequence shown here is derived from an EMBL/GenBank/DDBJ whole genome shotgun (WGS) entry which is preliminary data.</text>
</comment>
<gene>
    <name evidence="1" type="ORF">HK097_003870</name>
</gene>